<evidence type="ECO:0000313" key="2">
    <source>
        <dbReference type="EMBL" id="KAL3088721.1"/>
    </source>
</evidence>
<proteinExistence type="predicted"/>
<dbReference type="Proteomes" id="UP001620626">
    <property type="component" value="Unassembled WGS sequence"/>
</dbReference>
<protein>
    <submittedName>
        <fullName evidence="2">Uncharacterized protein</fullName>
    </submittedName>
</protein>
<evidence type="ECO:0000256" key="1">
    <source>
        <dbReference type="SAM" id="MobiDB-lite"/>
    </source>
</evidence>
<name>A0ABD2JDM8_9BILA</name>
<dbReference type="AlphaFoldDB" id="A0ABD2JDM8"/>
<accession>A0ABD2JDM8</accession>
<sequence>MELQVSSERIAVARTIPSDINRQNAESAMSTEMRNGMIRNKGRVFNVDHGTRSDDFQLRHPHQSTNYHLRHPRHNSKKENKRERTTSGCSSIFFSALSAASLGVVICPNYRPILQFRQHSAPRVTISLFLFRRLQLGSTCFKCRLNHRDIRAVPKLLISFRQC</sequence>
<evidence type="ECO:0000313" key="3">
    <source>
        <dbReference type="Proteomes" id="UP001620626"/>
    </source>
</evidence>
<feature type="region of interest" description="Disordered" evidence="1">
    <location>
        <begin position="51"/>
        <end position="83"/>
    </location>
</feature>
<reference evidence="2 3" key="1">
    <citation type="submission" date="2024-10" db="EMBL/GenBank/DDBJ databases">
        <authorList>
            <person name="Kim D."/>
        </authorList>
    </citation>
    <scope>NUCLEOTIDE SEQUENCE [LARGE SCALE GENOMIC DNA]</scope>
    <source>
        <strain evidence="2">BH-2024</strain>
    </source>
</reference>
<keyword evidence="3" id="KW-1185">Reference proteome</keyword>
<gene>
    <name evidence="2" type="ORF">niasHT_023339</name>
</gene>
<comment type="caution">
    <text evidence="2">The sequence shown here is derived from an EMBL/GenBank/DDBJ whole genome shotgun (WGS) entry which is preliminary data.</text>
</comment>
<dbReference type="EMBL" id="JBICBT010000998">
    <property type="protein sequence ID" value="KAL3088721.1"/>
    <property type="molecule type" value="Genomic_DNA"/>
</dbReference>
<organism evidence="2 3">
    <name type="scientific">Heterodera trifolii</name>
    <dbReference type="NCBI Taxonomy" id="157864"/>
    <lineage>
        <taxon>Eukaryota</taxon>
        <taxon>Metazoa</taxon>
        <taxon>Ecdysozoa</taxon>
        <taxon>Nematoda</taxon>
        <taxon>Chromadorea</taxon>
        <taxon>Rhabditida</taxon>
        <taxon>Tylenchina</taxon>
        <taxon>Tylenchomorpha</taxon>
        <taxon>Tylenchoidea</taxon>
        <taxon>Heteroderidae</taxon>
        <taxon>Heteroderinae</taxon>
        <taxon>Heterodera</taxon>
    </lineage>
</organism>